<protein>
    <submittedName>
        <fullName evidence="3">Type 2 lantipeptide synthetase LanM</fullName>
    </submittedName>
</protein>
<dbReference type="InterPro" id="IPR012341">
    <property type="entry name" value="6hp_glycosidase-like_sf"/>
</dbReference>
<gene>
    <name evidence="3" type="primary">lanM</name>
    <name evidence="3" type="ORF">IAB44_15625</name>
</gene>
<name>A0A9D1EVV7_9FIRM</name>
<feature type="binding site" evidence="1">
    <location>
        <position position="816"/>
    </location>
    <ligand>
        <name>Zn(2+)</name>
        <dbReference type="ChEBI" id="CHEBI:29105"/>
    </ligand>
</feature>
<keyword evidence="1" id="KW-0479">Metal-binding</keyword>
<dbReference type="GO" id="GO:0046872">
    <property type="term" value="F:metal ion binding"/>
    <property type="evidence" value="ECO:0007669"/>
    <property type="project" value="UniProtKB-KW"/>
</dbReference>
<evidence type="ECO:0000259" key="2">
    <source>
        <dbReference type="Pfam" id="PF13575"/>
    </source>
</evidence>
<dbReference type="Gene3D" id="1.50.10.10">
    <property type="match status" value="1"/>
</dbReference>
<reference evidence="3" key="1">
    <citation type="submission" date="2020-10" db="EMBL/GenBank/DDBJ databases">
        <authorList>
            <person name="Gilroy R."/>
        </authorList>
    </citation>
    <scope>NUCLEOTIDE SEQUENCE</scope>
    <source>
        <strain evidence="3">CHK190-19873</strain>
    </source>
</reference>
<organism evidence="3 4">
    <name type="scientific">Candidatus Limivivens intestinipullorum</name>
    <dbReference type="NCBI Taxonomy" id="2840858"/>
    <lineage>
        <taxon>Bacteria</taxon>
        <taxon>Bacillati</taxon>
        <taxon>Bacillota</taxon>
        <taxon>Clostridia</taxon>
        <taxon>Lachnospirales</taxon>
        <taxon>Lachnospiraceae</taxon>
        <taxon>Lachnospiraceae incertae sedis</taxon>
        <taxon>Candidatus Limivivens</taxon>
    </lineage>
</organism>
<dbReference type="InterPro" id="IPR007822">
    <property type="entry name" value="LANC-like"/>
</dbReference>
<dbReference type="InterPro" id="IPR017146">
    <property type="entry name" value="Lanti_2_LanM"/>
</dbReference>
<dbReference type="PIRSF" id="PIRSF037228">
    <property type="entry name" value="Lant_mod_RumM"/>
    <property type="match status" value="1"/>
</dbReference>
<dbReference type="EMBL" id="DVIQ01000108">
    <property type="protein sequence ID" value="HIS32955.1"/>
    <property type="molecule type" value="Genomic_DNA"/>
</dbReference>
<dbReference type="NCBIfam" id="TIGR03897">
    <property type="entry name" value="lanti_2_LanM"/>
    <property type="match status" value="1"/>
</dbReference>
<dbReference type="SMART" id="SM01260">
    <property type="entry name" value="LANC_like"/>
    <property type="match status" value="1"/>
</dbReference>
<feature type="domain" description="Lantibiotic biosynthesis protein dehydration" evidence="2">
    <location>
        <begin position="103"/>
        <end position="472"/>
    </location>
</feature>
<dbReference type="AlphaFoldDB" id="A0A9D1EVV7"/>
<dbReference type="InterPro" id="IPR025410">
    <property type="entry name" value="Lant_dehyd"/>
</dbReference>
<comment type="caution">
    <text evidence="3">The sequence shown here is derived from an EMBL/GenBank/DDBJ whole genome shotgun (WGS) entry which is preliminary data.</text>
</comment>
<dbReference type="Proteomes" id="UP000823935">
    <property type="component" value="Unassembled WGS sequence"/>
</dbReference>
<reference evidence="3" key="2">
    <citation type="journal article" date="2021" name="PeerJ">
        <title>Extensive microbial diversity within the chicken gut microbiome revealed by metagenomics and culture.</title>
        <authorList>
            <person name="Gilroy R."/>
            <person name="Ravi A."/>
            <person name="Getino M."/>
            <person name="Pursley I."/>
            <person name="Horton D.L."/>
            <person name="Alikhan N.F."/>
            <person name="Baker D."/>
            <person name="Gharbi K."/>
            <person name="Hall N."/>
            <person name="Watson M."/>
            <person name="Adriaenssens E.M."/>
            <person name="Foster-Nyarko E."/>
            <person name="Jarju S."/>
            <person name="Secka A."/>
            <person name="Antonio M."/>
            <person name="Oren A."/>
            <person name="Chaudhuri R.R."/>
            <person name="La Ragione R."/>
            <person name="Hildebrand F."/>
            <person name="Pallen M.J."/>
        </authorList>
    </citation>
    <scope>NUCLEOTIDE SEQUENCE</scope>
    <source>
        <strain evidence="3">CHK190-19873</strain>
    </source>
</reference>
<dbReference type="SUPFAM" id="SSF158745">
    <property type="entry name" value="LanC-like"/>
    <property type="match status" value="1"/>
</dbReference>
<dbReference type="GO" id="GO:0031179">
    <property type="term" value="P:peptide modification"/>
    <property type="evidence" value="ECO:0007669"/>
    <property type="project" value="InterPro"/>
</dbReference>
<feature type="binding site" evidence="1">
    <location>
        <position position="864"/>
    </location>
    <ligand>
        <name>Zn(2+)</name>
        <dbReference type="ChEBI" id="CHEBI:29105"/>
    </ligand>
</feature>
<accession>A0A9D1EVV7</accession>
<sequence length="937" mass="107483">MWKDWLREETFGEFYRFFCEEAVRLWRENGEKVGGGSWIGEETVARCCLERVREIPVRTLIYEMQSLKGENRLMGADFGEQYADYCCRWLGEPAYLEGLRRRYPEMERLLELRVRQTVSFLREIARSLWREQREIRERLCANREWKSVETLQTGMSDSHREGRTAVRVTLDNGCRLYYKPHGIGKEIRYQRLYQAFCAGCGLKVRETALLDGGDHGWEEAVETKPCRNEEEIRRYYQRMGIHLFLAYLLGGTDLHAENLIAHGEFPVLVDVETYPGQMEEPSGETAGELAEGLIRHSVLRTGLLPEAARGIQEGTSLGAIHRPGRQNTGLRLPVLLHEKTADMEIAYREAVFDGRSSLAFLEGRVPNPGDYTEEVCRGFEGAFSLWLEKRTAWEEALSPFFEERARVVRRPTQAYSMLLSLSLHPDFLESGERRRTLLETAGRGKRQMEETEAWIQRYETESLLDLDIPFFAREGISGDLLTGDGRRLPGFFAKEDGKRRAAEAEKLGKRDCGFQQMFIRLSMEGLKERDREEKRDEARPFCRADAEMLLRNLGAFLARTAVTDAKGGISWISAGETPGGALRYQPVGWDFYDGLPGIAVFLAEGAKKQKDRNFERLYRTVRETLFAYTESRRIEKHPEGQKEGLMFGAASVTYSYLLQHRITGEPQLLEYAGRQAAVLSDVWEEDTRYDLLSGNAGVLCVLTMLYQADSREEYLFLAERIGNWLWEQAVRTPWGRGWPVDGKGLPLTGMSHGCSGFLEAYARLFQLTGREKYREIMKALQKYENQFFSSETGNWIDLRGVEKPEESGTRSQITWCHGAPGILLARMRLTELAPFRDDRETWEDIRRGAAALKNAKPLQKLCLCHGKCGNWLILREYCRRFPKDREAKAVLERQAGEIVWDLKEKKSLWLAELVSPGLMTGCAGIGMGLLKMLEDKI</sequence>
<dbReference type="GO" id="GO:0005975">
    <property type="term" value="P:carbohydrate metabolic process"/>
    <property type="evidence" value="ECO:0007669"/>
    <property type="project" value="InterPro"/>
</dbReference>
<dbReference type="PRINTS" id="PR01950">
    <property type="entry name" value="LANCSUPER"/>
</dbReference>
<dbReference type="Pfam" id="PF13575">
    <property type="entry name" value="DUF4135"/>
    <property type="match status" value="1"/>
</dbReference>
<dbReference type="PRINTS" id="PR01955">
    <property type="entry name" value="LANCFRANKIA"/>
</dbReference>
<dbReference type="CDD" id="cd04792">
    <property type="entry name" value="LanM-like"/>
    <property type="match status" value="1"/>
</dbReference>
<feature type="binding site" evidence="1">
    <location>
        <position position="865"/>
    </location>
    <ligand>
        <name>Zn(2+)</name>
        <dbReference type="ChEBI" id="CHEBI:29105"/>
    </ligand>
</feature>
<dbReference type="Pfam" id="PF05147">
    <property type="entry name" value="LANC_like"/>
    <property type="match status" value="1"/>
</dbReference>
<evidence type="ECO:0000313" key="4">
    <source>
        <dbReference type="Proteomes" id="UP000823935"/>
    </source>
</evidence>
<evidence type="ECO:0000256" key="1">
    <source>
        <dbReference type="PIRSR" id="PIRSR607822-1"/>
    </source>
</evidence>
<evidence type="ECO:0000313" key="3">
    <source>
        <dbReference type="EMBL" id="HIS32955.1"/>
    </source>
</evidence>
<proteinExistence type="predicted"/>
<keyword evidence="1" id="KW-0862">Zinc</keyword>